<dbReference type="Proteomes" id="UP000319852">
    <property type="component" value="Chromosome"/>
</dbReference>
<dbReference type="SUPFAM" id="SSF50952">
    <property type="entry name" value="Soluble quinoprotein glucose dehydrogenase"/>
    <property type="match status" value="1"/>
</dbReference>
<organism evidence="4 5">
    <name type="scientific">Adhaeretor mobilis</name>
    <dbReference type="NCBI Taxonomy" id="1930276"/>
    <lineage>
        <taxon>Bacteria</taxon>
        <taxon>Pseudomonadati</taxon>
        <taxon>Planctomycetota</taxon>
        <taxon>Planctomycetia</taxon>
        <taxon>Pirellulales</taxon>
        <taxon>Lacipirellulaceae</taxon>
        <taxon>Adhaeretor</taxon>
    </lineage>
</organism>
<reference evidence="4 5" key="1">
    <citation type="submission" date="2019-02" db="EMBL/GenBank/DDBJ databases">
        <title>Deep-cultivation of Planctomycetes and their phenomic and genomic characterization uncovers novel biology.</title>
        <authorList>
            <person name="Wiegand S."/>
            <person name="Jogler M."/>
            <person name="Boedeker C."/>
            <person name="Pinto D."/>
            <person name="Vollmers J."/>
            <person name="Rivas-Marin E."/>
            <person name="Kohn T."/>
            <person name="Peeters S.H."/>
            <person name="Heuer A."/>
            <person name="Rast P."/>
            <person name="Oberbeckmann S."/>
            <person name="Bunk B."/>
            <person name="Jeske O."/>
            <person name="Meyerdierks A."/>
            <person name="Storesund J.E."/>
            <person name="Kallscheuer N."/>
            <person name="Luecker S."/>
            <person name="Lage O.M."/>
            <person name="Pohl T."/>
            <person name="Merkel B.J."/>
            <person name="Hornburger P."/>
            <person name="Mueller R.-W."/>
            <person name="Bruemmer F."/>
            <person name="Labrenz M."/>
            <person name="Spormann A.M."/>
            <person name="Op den Camp H."/>
            <person name="Overmann J."/>
            <person name="Amann R."/>
            <person name="Jetten M.S.M."/>
            <person name="Mascher T."/>
            <person name="Medema M.H."/>
            <person name="Devos D.P."/>
            <person name="Kaster A.-K."/>
            <person name="Ovreas L."/>
            <person name="Rohde M."/>
            <person name="Galperin M.Y."/>
            <person name="Jogler C."/>
        </authorList>
    </citation>
    <scope>NUCLEOTIDE SEQUENCE [LARGE SCALE GENOMIC DNA]</scope>
    <source>
        <strain evidence="4 5">HG15A2</strain>
    </source>
</reference>
<evidence type="ECO:0000256" key="1">
    <source>
        <dbReference type="SAM" id="MobiDB-lite"/>
    </source>
</evidence>
<dbReference type="InterPro" id="IPR012938">
    <property type="entry name" value="Glc/Sorbosone_DH"/>
</dbReference>
<keyword evidence="2" id="KW-0812">Transmembrane</keyword>
<evidence type="ECO:0000313" key="4">
    <source>
        <dbReference type="EMBL" id="QDS97185.1"/>
    </source>
</evidence>
<keyword evidence="4" id="KW-0560">Oxidoreductase</keyword>
<keyword evidence="5" id="KW-1185">Reference proteome</keyword>
<feature type="domain" description="Glucose/Sorbosone dehydrogenase" evidence="3">
    <location>
        <begin position="300"/>
        <end position="454"/>
    </location>
</feature>
<dbReference type="EMBL" id="CP036263">
    <property type="protein sequence ID" value="QDS97185.1"/>
    <property type="molecule type" value="Genomic_DNA"/>
</dbReference>
<protein>
    <submittedName>
        <fullName evidence="4">Soluble aldose sugar dehydrogenase YliI</fullName>
        <ecNumber evidence="4">1.1.5.-</ecNumber>
    </submittedName>
</protein>
<proteinExistence type="predicted"/>
<dbReference type="KEGG" id="amob:HG15A2_04450"/>
<dbReference type="PANTHER" id="PTHR19328:SF13">
    <property type="entry name" value="HIPL1 PROTEIN"/>
    <property type="match status" value="1"/>
</dbReference>
<accession>A0A517MQM3</accession>
<dbReference type="Gene3D" id="2.120.10.30">
    <property type="entry name" value="TolB, C-terminal domain"/>
    <property type="match status" value="1"/>
</dbReference>
<evidence type="ECO:0000259" key="3">
    <source>
        <dbReference type="Pfam" id="PF07995"/>
    </source>
</evidence>
<dbReference type="Pfam" id="PF07995">
    <property type="entry name" value="GSDH"/>
    <property type="match status" value="1"/>
</dbReference>
<dbReference type="GO" id="GO:0016491">
    <property type="term" value="F:oxidoreductase activity"/>
    <property type="evidence" value="ECO:0007669"/>
    <property type="project" value="UniProtKB-KW"/>
</dbReference>
<dbReference type="RefSeq" id="WP_218932270.1">
    <property type="nucleotide sequence ID" value="NZ_CP036263.1"/>
</dbReference>
<dbReference type="InterPro" id="IPR011042">
    <property type="entry name" value="6-blade_b-propeller_TolB-like"/>
</dbReference>
<gene>
    <name evidence="4" type="primary">yliI_2</name>
    <name evidence="4" type="ORF">HG15A2_04450</name>
</gene>
<dbReference type="EC" id="1.1.5.-" evidence="4"/>
<dbReference type="AlphaFoldDB" id="A0A517MQM3"/>
<evidence type="ECO:0000313" key="5">
    <source>
        <dbReference type="Proteomes" id="UP000319852"/>
    </source>
</evidence>
<sequence length="624" mass="67223">MICRSTNVHKVVATIVVCLLFLNSSVNLFGQLSNPIPGAITKQGLRVEIAELATLPNTENTWGPKGDSRSGDPTRINLARHSPDGRLFVNDLRGQLYVLDDNYQATTYFDIDTTNGGSRSIFPDSMFDTGLSGGFISYTFHPEFESNGKLYTIHSEEPDGSTPAPHFQATDLADPASPVTWHTVVTEWTASDPAANTWNEATGVRRELLRLGSTTTGGYIHPLGDLQFNPTVVPGDADYGNLYISGGDWGYIARGTTPDGSPTNGQPGQLKRLDNLPGVLYRIDPESPGGSDQAGVGDYTIPEGNPFDDESGSNLDEIYAIGFRNGHRMAWDSDGTLFVSNIGESNIEEVERVVAGGNYGWSLREGTFVNGHDINSGGSGDAGDVFANNVSDAQDVDFRGEEYLYPVAQYDHDEGNAIAGGFFYQGDDIPQLVGKFVFGDIANGRVFAADAAAMKNVDLTDPNTTASIEEVQLFTVNGSGVETNVDLTDLVGSSRADLRFGQTPDGELYLTTKKDGKLRKLVGLSADFNADRTIDNTDLLQWQTSYSLDASADADEDGESDGNDFLIWQRNFGTHLTGNNTATAATSLLVPEASTFSLLLVLSALNILFLRGVPFKKFCLARSS</sequence>
<keyword evidence="2" id="KW-0472">Membrane</keyword>
<dbReference type="PANTHER" id="PTHR19328">
    <property type="entry name" value="HEDGEHOG-INTERACTING PROTEIN"/>
    <property type="match status" value="1"/>
</dbReference>
<keyword evidence="2" id="KW-1133">Transmembrane helix</keyword>
<name>A0A517MQM3_9BACT</name>
<feature type="transmembrane region" description="Helical" evidence="2">
    <location>
        <begin position="596"/>
        <end position="613"/>
    </location>
</feature>
<evidence type="ECO:0000256" key="2">
    <source>
        <dbReference type="SAM" id="Phobius"/>
    </source>
</evidence>
<feature type="region of interest" description="Disordered" evidence="1">
    <location>
        <begin position="285"/>
        <end position="312"/>
    </location>
</feature>
<dbReference type="InterPro" id="IPR011041">
    <property type="entry name" value="Quinoprot_gluc/sorb_DH_b-prop"/>
</dbReference>